<dbReference type="InterPro" id="IPR036271">
    <property type="entry name" value="Tet_transcr_reg_TetR-rel_C_sf"/>
</dbReference>
<accession>A0A371PPS8</accession>
<gene>
    <name evidence="4" type="ORF">DY245_42935</name>
</gene>
<dbReference type="SUPFAM" id="SSF46689">
    <property type="entry name" value="Homeodomain-like"/>
    <property type="match status" value="1"/>
</dbReference>
<evidence type="ECO:0000256" key="1">
    <source>
        <dbReference type="ARBA" id="ARBA00023125"/>
    </source>
</evidence>
<proteinExistence type="predicted"/>
<name>A0A371PPS8_STRIH</name>
<reference evidence="4 5" key="1">
    <citation type="submission" date="2018-08" db="EMBL/GenBank/DDBJ databases">
        <title>Streptomyces NEAU-D10 sp. nov., a novel Actinomycete isolated from soil.</title>
        <authorList>
            <person name="Jin L."/>
        </authorList>
    </citation>
    <scope>NUCLEOTIDE SEQUENCE [LARGE SCALE GENOMIC DNA]</scope>
    <source>
        <strain evidence="4 5">NEAU-D10</strain>
    </source>
</reference>
<feature type="domain" description="HTH tetR-type" evidence="3">
    <location>
        <begin position="18"/>
        <end position="78"/>
    </location>
</feature>
<dbReference type="GO" id="GO:0003677">
    <property type="term" value="F:DNA binding"/>
    <property type="evidence" value="ECO:0007669"/>
    <property type="project" value="UniProtKB-UniRule"/>
</dbReference>
<feature type="DNA-binding region" description="H-T-H motif" evidence="2">
    <location>
        <begin position="41"/>
        <end position="60"/>
    </location>
</feature>
<dbReference type="InterPro" id="IPR009057">
    <property type="entry name" value="Homeodomain-like_sf"/>
</dbReference>
<dbReference type="Proteomes" id="UP000262477">
    <property type="component" value="Unassembled WGS sequence"/>
</dbReference>
<keyword evidence="5" id="KW-1185">Reference proteome</keyword>
<dbReference type="PROSITE" id="PS50977">
    <property type="entry name" value="HTH_TETR_2"/>
    <property type="match status" value="1"/>
</dbReference>
<sequence>MMPKEVWRKTVSSQSAPHLSRREILEAGARVFVDVDYDEATMTDISRSAGVSEEKLREVFETKEGFAEALLEQSVVDISMVVARDPEPVILQELLNAGNALVTRSDDVLQQASARLTLEGANGHSNSWNGLRYWVQYVEGILLRSLKNGELMGRCTEVRTVAESIVSSFAGLRLISLASAGDVSLLGSRMPTLFKTILPSITPPGTLERLRWRPAGASGTTALAGLTGYPASRTAQPASWHHPQRR</sequence>
<dbReference type="OrthoDB" id="4331447at2"/>
<comment type="caution">
    <text evidence="4">The sequence shown here is derived from an EMBL/GenBank/DDBJ whole genome shotgun (WGS) entry which is preliminary data.</text>
</comment>
<dbReference type="SUPFAM" id="SSF48498">
    <property type="entry name" value="Tetracyclin repressor-like, C-terminal domain"/>
    <property type="match status" value="1"/>
</dbReference>
<dbReference type="AlphaFoldDB" id="A0A371PPS8"/>
<evidence type="ECO:0000313" key="4">
    <source>
        <dbReference type="EMBL" id="REK84516.1"/>
    </source>
</evidence>
<evidence type="ECO:0000313" key="5">
    <source>
        <dbReference type="Proteomes" id="UP000262477"/>
    </source>
</evidence>
<dbReference type="InterPro" id="IPR001647">
    <property type="entry name" value="HTH_TetR"/>
</dbReference>
<organism evidence="4 5">
    <name type="scientific">Streptomyces inhibens</name>
    <dbReference type="NCBI Taxonomy" id="2293571"/>
    <lineage>
        <taxon>Bacteria</taxon>
        <taxon>Bacillati</taxon>
        <taxon>Actinomycetota</taxon>
        <taxon>Actinomycetes</taxon>
        <taxon>Kitasatosporales</taxon>
        <taxon>Streptomycetaceae</taxon>
        <taxon>Streptomyces</taxon>
    </lineage>
</organism>
<evidence type="ECO:0000259" key="3">
    <source>
        <dbReference type="PROSITE" id="PS50977"/>
    </source>
</evidence>
<evidence type="ECO:0000256" key="2">
    <source>
        <dbReference type="PROSITE-ProRule" id="PRU00335"/>
    </source>
</evidence>
<dbReference type="Gene3D" id="1.10.357.10">
    <property type="entry name" value="Tetracycline Repressor, domain 2"/>
    <property type="match status" value="1"/>
</dbReference>
<protein>
    <submittedName>
        <fullName evidence="4">TetR/AcrR family transcriptional regulator</fullName>
    </submittedName>
</protein>
<dbReference type="EMBL" id="QUAC01000483">
    <property type="protein sequence ID" value="REK84516.1"/>
    <property type="molecule type" value="Genomic_DNA"/>
</dbReference>
<keyword evidence="1 2" id="KW-0238">DNA-binding</keyword>
<dbReference type="Pfam" id="PF00440">
    <property type="entry name" value="TetR_N"/>
    <property type="match status" value="1"/>
</dbReference>